<dbReference type="Pfam" id="PF01400">
    <property type="entry name" value="Astacin"/>
    <property type="match status" value="1"/>
</dbReference>
<reference evidence="8" key="1">
    <citation type="journal article" date="2020" name="Ecol. Evol.">
        <title>Genome structure and content of the rice root-knot nematode (Meloidogyne graminicola).</title>
        <authorList>
            <person name="Phan N.T."/>
            <person name="Danchin E.G.J."/>
            <person name="Klopp C."/>
            <person name="Perfus-Barbeoch L."/>
            <person name="Kozlowski D.K."/>
            <person name="Koutsovoulos G.D."/>
            <person name="Lopez-Roques C."/>
            <person name="Bouchez O."/>
            <person name="Zahm M."/>
            <person name="Besnard G."/>
            <person name="Bellafiore S."/>
        </authorList>
    </citation>
    <scope>NUCLEOTIDE SEQUENCE</scope>
    <source>
        <strain evidence="8">VN-18</strain>
    </source>
</reference>
<dbReference type="PROSITE" id="PS00022">
    <property type="entry name" value="EGF_1"/>
    <property type="match status" value="1"/>
</dbReference>
<feature type="domain" description="Peptidase M12A" evidence="7">
    <location>
        <begin position="384"/>
        <end position="580"/>
    </location>
</feature>
<dbReference type="EMBL" id="JABEBT010000021">
    <property type="protein sequence ID" value="KAF7637328.1"/>
    <property type="molecule type" value="Genomic_DNA"/>
</dbReference>
<comment type="caution">
    <text evidence="5">Lacks conserved residue(s) required for the propagation of feature annotation.</text>
</comment>
<dbReference type="PANTHER" id="PTHR10127:SF802">
    <property type="entry name" value="ZINC METALLOPROTEINASE NAS-10"/>
    <property type="match status" value="1"/>
</dbReference>
<dbReference type="PROSITE" id="PS51864">
    <property type="entry name" value="ASTACIN"/>
    <property type="match status" value="1"/>
</dbReference>
<dbReference type="PRINTS" id="PR00480">
    <property type="entry name" value="ASTACIN"/>
</dbReference>
<evidence type="ECO:0000256" key="4">
    <source>
        <dbReference type="ARBA" id="ARBA00023157"/>
    </source>
</evidence>
<feature type="binding site" evidence="5">
    <location>
        <position position="484"/>
    </location>
    <ligand>
        <name>Zn(2+)</name>
        <dbReference type="ChEBI" id="CHEBI:29105"/>
        <note>catalytic</note>
    </ligand>
</feature>
<keyword evidence="4" id="KW-1015">Disulfide bond</keyword>
<keyword evidence="3 5" id="KW-0482">Metalloprotease</keyword>
<dbReference type="PANTHER" id="PTHR10127">
    <property type="entry name" value="DISCOIDIN, CUB, EGF, LAMININ , AND ZINC METALLOPROTEASE DOMAIN CONTAINING"/>
    <property type="match status" value="1"/>
</dbReference>
<keyword evidence="9" id="KW-1185">Reference proteome</keyword>
<gene>
    <name evidence="8" type="ORF">Mgra_00003297</name>
</gene>
<accession>A0A8S9ZVS9</accession>
<dbReference type="InterPro" id="IPR024079">
    <property type="entry name" value="MetalloPept_cat_dom_sf"/>
</dbReference>
<dbReference type="InterPro" id="IPR006026">
    <property type="entry name" value="Peptidase_Metallo"/>
</dbReference>
<protein>
    <recommendedName>
        <fullName evidence="6">Metalloendopeptidase</fullName>
        <ecNumber evidence="6">3.4.24.-</ecNumber>
    </recommendedName>
</protein>
<keyword evidence="2 5" id="KW-0862">Zinc</keyword>
<evidence type="ECO:0000313" key="9">
    <source>
        <dbReference type="Proteomes" id="UP000605970"/>
    </source>
</evidence>
<evidence type="ECO:0000256" key="6">
    <source>
        <dbReference type="RuleBase" id="RU361183"/>
    </source>
</evidence>
<dbReference type="Proteomes" id="UP000605970">
    <property type="component" value="Unassembled WGS sequence"/>
</dbReference>
<keyword evidence="5 6" id="KW-0378">Hydrolase</keyword>
<comment type="cofactor">
    <cofactor evidence="5 6">
        <name>Zn(2+)</name>
        <dbReference type="ChEBI" id="CHEBI:29105"/>
    </cofactor>
    <text evidence="5 6">Binds 1 zinc ion per subunit.</text>
</comment>
<dbReference type="PROSITE" id="PS01186">
    <property type="entry name" value="EGF_2"/>
    <property type="match status" value="1"/>
</dbReference>
<evidence type="ECO:0000256" key="5">
    <source>
        <dbReference type="PROSITE-ProRule" id="PRU01211"/>
    </source>
</evidence>
<dbReference type="InterPro" id="IPR001506">
    <property type="entry name" value="Peptidase_M12A"/>
</dbReference>
<dbReference type="GO" id="GO:0008270">
    <property type="term" value="F:zinc ion binding"/>
    <property type="evidence" value="ECO:0007669"/>
    <property type="project" value="UniProtKB-UniRule"/>
</dbReference>
<dbReference type="SMART" id="SM00235">
    <property type="entry name" value="ZnMc"/>
    <property type="match status" value="1"/>
</dbReference>
<keyword evidence="1 5" id="KW-0479">Metal-binding</keyword>
<sequence>MFLINNKNNYIKNCLFLLSNIERSQIINKNTFLKKDQSQINIFELKAAHLYDLACNINEYKKNDKGFGIPNYTCRNKTGNENLLRDWNSSNLTLCYSSKLGDELKNNPKSDFAKSCSSKGSDKHGIEFRVYATRIGFERFVNKERYEIKYRIDVIIGFSYSEYTINFGKIIVASGKDLEDGWLKPLDYGKSPLLLSIKIGNSTNKFAILKDELNKKVYNFEEKILTNFENENIQQLVKEEGALAMIGPDMNLYGENMTTNNFEIFYVSQKRCDPILNLTLNKKGMYERYSCYKRPPNHCDHIGPEKYMKLKNAYDEYLDLKKKCPCKYDPRPAHIPESWVYPERNKRNIEYGLPDEDGLYPECENATLIAFGDRCRNSNSRIKRQLSSKSTDILWGMPVHYAFKTSYFDSSEWMERVEEGLKLISSKTCITFEKVARNYTKKHLLFLPYGGCGTNLGVNGFEEIQHLIEYTCPDAATASHEVMHALGFEHEMIRMDRNKYVWINFDDVDSDYTEQYYRLFSSVQYEQPYDFGSVMHYAPIYEGDERFSIIALFRDYQQTMGQRKDISFKDAKLLNRVYCTNSNPHSAVYADCDPYEYELNKGKCKNGGYPDPINKCKCRCPDGYSGNDCTLYKFKKCKVNELKATIKKQYITIKNISKECFWVIKNNEKDKILHKFIYINIEKLEGYKCEVNCKDICGGEYRCEAQCKIVQYPCNDNFIEIKYNKDKTATGARLCCGKRMMPIVIIAEADTEVLIMKNGIGKAVISYEIEHKSSDKSSNCKDVRSSILDMEMHPNQALVGYTTREDEGLDTGPFWGLICDNGRILIINSHYYVKKWGCITTHGSACGFIMEMFCKKVEGSEESNWYWESPEDGWILVSSISCHKDKDTERDKK</sequence>
<dbReference type="SUPFAM" id="SSF55486">
    <property type="entry name" value="Metalloproteases ('zincins'), catalytic domain"/>
    <property type="match status" value="1"/>
</dbReference>
<evidence type="ECO:0000256" key="3">
    <source>
        <dbReference type="ARBA" id="ARBA00023049"/>
    </source>
</evidence>
<proteinExistence type="predicted"/>
<dbReference type="GO" id="GO:0004222">
    <property type="term" value="F:metalloendopeptidase activity"/>
    <property type="evidence" value="ECO:0007669"/>
    <property type="project" value="UniProtKB-UniRule"/>
</dbReference>
<keyword evidence="5 6" id="KW-0645">Protease</keyword>
<evidence type="ECO:0000256" key="2">
    <source>
        <dbReference type="ARBA" id="ARBA00022833"/>
    </source>
</evidence>
<dbReference type="AlphaFoldDB" id="A0A8S9ZVS9"/>
<dbReference type="InterPro" id="IPR000742">
    <property type="entry name" value="EGF"/>
</dbReference>
<organism evidence="8 9">
    <name type="scientific">Meloidogyne graminicola</name>
    <dbReference type="NCBI Taxonomy" id="189291"/>
    <lineage>
        <taxon>Eukaryota</taxon>
        <taxon>Metazoa</taxon>
        <taxon>Ecdysozoa</taxon>
        <taxon>Nematoda</taxon>
        <taxon>Chromadorea</taxon>
        <taxon>Rhabditida</taxon>
        <taxon>Tylenchina</taxon>
        <taxon>Tylenchomorpha</taxon>
        <taxon>Tylenchoidea</taxon>
        <taxon>Meloidogynidae</taxon>
        <taxon>Meloidogyninae</taxon>
        <taxon>Meloidogyne</taxon>
    </lineage>
</organism>
<feature type="binding site" evidence="5">
    <location>
        <position position="480"/>
    </location>
    <ligand>
        <name>Zn(2+)</name>
        <dbReference type="ChEBI" id="CHEBI:29105"/>
        <note>catalytic</note>
    </ligand>
</feature>
<comment type="caution">
    <text evidence="8">The sequence shown here is derived from an EMBL/GenBank/DDBJ whole genome shotgun (WGS) entry which is preliminary data.</text>
</comment>
<dbReference type="GO" id="GO:0006508">
    <property type="term" value="P:proteolysis"/>
    <property type="evidence" value="ECO:0007669"/>
    <property type="project" value="UniProtKB-KW"/>
</dbReference>
<evidence type="ECO:0000313" key="8">
    <source>
        <dbReference type="EMBL" id="KAF7637328.1"/>
    </source>
</evidence>
<name>A0A8S9ZVS9_9BILA</name>
<evidence type="ECO:0000259" key="7">
    <source>
        <dbReference type="PROSITE" id="PS51864"/>
    </source>
</evidence>
<dbReference type="EC" id="3.4.24.-" evidence="6"/>
<dbReference type="Gene3D" id="3.40.390.10">
    <property type="entry name" value="Collagenase (Catalytic Domain)"/>
    <property type="match status" value="1"/>
</dbReference>
<evidence type="ECO:0000256" key="1">
    <source>
        <dbReference type="ARBA" id="ARBA00022723"/>
    </source>
</evidence>
<feature type="active site" evidence="5">
    <location>
        <position position="481"/>
    </location>
</feature>
<dbReference type="OrthoDB" id="5913174at2759"/>
<feature type="binding site" evidence="5">
    <location>
        <position position="490"/>
    </location>
    <ligand>
        <name>Zn(2+)</name>
        <dbReference type="ChEBI" id="CHEBI:29105"/>
        <note>catalytic</note>
    </ligand>
</feature>